<keyword evidence="3" id="KW-1003">Cell membrane</keyword>
<dbReference type="PANTHER" id="PTHR30106">
    <property type="entry name" value="INNER MEMBRANE PROTEIN YEIH-RELATED"/>
    <property type="match status" value="1"/>
</dbReference>
<dbReference type="EMBL" id="OBEI01000006">
    <property type="protein sequence ID" value="SNZ08968.1"/>
    <property type="molecule type" value="Genomic_DNA"/>
</dbReference>
<feature type="transmembrane region" description="Helical" evidence="7">
    <location>
        <begin position="315"/>
        <end position="339"/>
    </location>
</feature>
<comment type="similarity">
    <text evidence="2">Belongs to the UPF0324 family.</text>
</comment>
<feature type="transmembrane region" description="Helical" evidence="7">
    <location>
        <begin position="220"/>
        <end position="237"/>
    </location>
</feature>
<feature type="transmembrane region" description="Helical" evidence="7">
    <location>
        <begin position="281"/>
        <end position="303"/>
    </location>
</feature>
<dbReference type="InterPro" id="IPR018383">
    <property type="entry name" value="UPF0324_pro"/>
</dbReference>
<keyword evidence="6 7" id="KW-0472">Membrane</keyword>
<reference evidence="9" key="1">
    <citation type="submission" date="2017-09" db="EMBL/GenBank/DDBJ databases">
        <authorList>
            <person name="Varghese N."/>
            <person name="Submissions S."/>
        </authorList>
    </citation>
    <scope>NUCLEOTIDE SEQUENCE [LARGE SCALE GENOMIC DNA]</scope>
    <source>
        <strain evidence="9">DSM 15103</strain>
    </source>
</reference>
<name>A0A285NI75_9AQUI</name>
<feature type="transmembrane region" description="Helical" evidence="7">
    <location>
        <begin position="91"/>
        <end position="110"/>
    </location>
</feature>
<protein>
    <submittedName>
        <fullName evidence="8">Conserved hypothetical integral membrane protein</fullName>
    </submittedName>
</protein>
<keyword evidence="5 7" id="KW-1133">Transmembrane helix</keyword>
<dbReference type="PANTHER" id="PTHR30106:SF2">
    <property type="entry name" value="UPF0324 INNER MEMBRANE PROTEIN YEIH"/>
    <property type="match status" value="1"/>
</dbReference>
<feature type="transmembrane region" description="Helical" evidence="7">
    <location>
        <begin position="149"/>
        <end position="172"/>
    </location>
</feature>
<accession>A0A285NI75</accession>
<dbReference type="Pfam" id="PF03601">
    <property type="entry name" value="Cons_hypoth698"/>
    <property type="match status" value="1"/>
</dbReference>
<feature type="transmembrane region" description="Helical" evidence="7">
    <location>
        <begin position="257"/>
        <end position="275"/>
    </location>
</feature>
<dbReference type="Proteomes" id="UP000219036">
    <property type="component" value="Unassembled WGS sequence"/>
</dbReference>
<evidence type="ECO:0000313" key="9">
    <source>
        <dbReference type="Proteomes" id="UP000219036"/>
    </source>
</evidence>
<dbReference type="NCBIfam" id="TIGR00698">
    <property type="entry name" value="YeiH family putative sulfate export transporter"/>
    <property type="match status" value="1"/>
</dbReference>
<evidence type="ECO:0000256" key="6">
    <source>
        <dbReference type="ARBA" id="ARBA00023136"/>
    </source>
</evidence>
<feature type="transmembrane region" description="Helical" evidence="7">
    <location>
        <begin position="184"/>
        <end position="208"/>
    </location>
</feature>
<evidence type="ECO:0000256" key="2">
    <source>
        <dbReference type="ARBA" id="ARBA00007977"/>
    </source>
</evidence>
<evidence type="ECO:0000256" key="3">
    <source>
        <dbReference type="ARBA" id="ARBA00022475"/>
    </source>
</evidence>
<dbReference type="OrthoDB" id="9811391at2"/>
<proteinExistence type="inferred from homology"/>
<sequence>MVKIIPGLVFAVIIAILANFISGLEIVKKTVNFSPLIIAILLGVFVGNVWKIPEQLKPGVVFSLKKVLRIAIVFLGFRLTFQNVIDVGLEGLIVDAIMLTLTFLFGVWISRRFFGLEPEMSYLIASGSSICGASAVLATAPVVRAEMHHAAMAVATVTIFGTTAMFVYPLVYKFAGSSLGFDDILYGIWTGATVHEVAQVVAAGFAVSDVAGNTATISKLTRVMMLAPLLIALSFYLAKKNAMHGAGIALRDIPIPYFVFGFIAMVGVNSTHIIPQNIVHYINLIDGFLLTVAMAAMGLETNINKIKGVGMKPIYAAFLIFIFLFVVGIISIKVIHALLG</sequence>
<evidence type="ECO:0000256" key="5">
    <source>
        <dbReference type="ARBA" id="ARBA00022989"/>
    </source>
</evidence>
<dbReference type="RefSeq" id="WP_097000604.1">
    <property type="nucleotide sequence ID" value="NZ_OBEI01000006.1"/>
</dbReference>
<dbReference type="InterPro" id="IPR004630">
    <property type="entry name" value="UPF0324_YeiH-like"/>
</dbReference>
<dbReference type="AlphaFoldDB" id="A0A285NI75"/>
<gene>
    <name evidence="8" type="ORF">SAMN06265182_1436</name>
</gene>
<feature type="transmembrane region" description="Helical" evidence="7">
    <location>
        <begin position="33"/>
        <end position="52"/>
    </location>
</feature>
<dbReference type="GO" id="GO:0005886">
    <property type="term" value="C:plasma membrane"/>
    <property type="evidence" value="ECO:0007669"/>
    <property type="project" value="UniProtKB-SubCell"/>
</dbReference>
<organism evidence="8 9">
    <name type="scientific">Persephonella hydrogeniphila</name>
    <dbReference type="NCBI Taxonomy" id="198703"/>
    <lineage>
        <taxon>Bacteria</taxon>
        <taxon>Pseudomonadati</taxon>
        <taxon>Aquificota</taxon>
        <taxon>Aquificia</taxon>
        <taxon>Aquificales</taxon>
        <taxon>Hydrogenothermaceae</taxon>
        <taxon>Persephonella</taxon>
    </lineage>
</organism>
<keyword evidence="9" id="KW-1185">Reference proteome</keyword>
<feature type="transmembrane region" description="Helical" evidence="7">
    <location>
        <begin position="67"/>
        <end position="85"/>
    </location>
</feature>
<evidence type="ECO:0000256" key="1">
    <source>
        <dbReference type="ARBA" id="ARBA00004651"/>
    </source>
</evidence>
<feature type="transmembrane region" description="Helical" evidence="7">
    <location>
        <begin position="122"/>
        <end position="143"/>
    </location>
</feature>
<comment type="subcellular location">
    <subcellularLocation>
        <location evidence="1">Cell membrane</location>
        <topology evidence="1">Multi-pass membrane protein</topology>
    </subcellularLocation>
</comment>
<evidence type="ECO:0000256" key="7">
    <source>
        <dbReference type="SAM" id="Phobius"/>
    </source>
</evidence>
<keyword evidence="4 7" id="KW-0812">Transmembrane</keyword>
<evidence type="ECO:0000313" key="8">
    <source>
        <dbReference type="EMBL" id="SNZ08968.1"/>
    </source>
</evidence>
<evidence type="ECO:0000256" key="4">
    <source>
        <dbReference type="ARBA" id="ARBA00022692"/>
    </source>
</evidence>